<dbReference type="PANTHER" id="PTHR37736:SF1">
    <property type="entry name" value="GLYCINE-RICH PROTEIN"/>
    <property type="match status" value="1"/>
</dbReference>
<dbReference type="PANTHER" id="PTHR37736">
    <property type="entry name" value="GLYCINE-RICH PROTEIN"/>
    <property type="match status" value="1"/>
</dbReference>
<reference evidence="2" key="1">
    <citation type="submission" date="2022-04" db="EMBL/GenBank/DDBJ databases">
        <title>Carnegiea gigantea Genome sequencing and assembly v2.</title>
        <authorList>
            <person name="Copetti D."/>
            <person name="Sanderson M.J."/>
            <person name="Burquez A."/>
            <person name="Wojciechowski M.F."/>
        </authorList>
    </citation>
    <scope>NUCLEOTIDE SEQUENCE</scope>
    <source>
        <strain evidence="2">SGP5-SGP5p</strain>
        <tissue evidence="2">Aerial part</tissue>
    </source>
</reference>
<proteinExistence type="predicted"/>
<gene>
    <name evidence="2" type="ORF">Cgig2_024809</name>
</gene>
<feature type="region of interest" description="Disordered" evidence="1">
    <location>
        <begin position="1"/>
        <end position="20"/>
    </location>
</feature>
<evidence type="ECO:0008006" key="4">
    <source>
        <dbReference type="Google" id="ProtNLM"/>
    </source>
</evidence>
<name>A0A9Q1QGH2_9CARY</name>
<feature type="compositionally biased region" description="Low complexity" evidence="1">
    <location>
        <begin position="407"/>
        <end position="420"/>
    </location>
</feature>
<feature type="compositionally biased region" description="Basic and acidic residues" evidence="1">
    <location>
        <begin position="353"/>
        <end position="364"/>
    </location>
</feature>
<feature type="region of interest" description="Disordered" evidence="1">
    <location>
        <begin position="94"/>
        <end position="126"/>
    </location>
</feature>
<comment type="caution">
    <text evidence="2">The sequence shown here is derived from an EMBL/GenBank/DDBJ whole genome shotgun (WGS) entry which is preliminary data.</text>
</comment>
<feature type="compositionally biased region" description="Basic and acidic residues" evidence="1">
    <location>
        <begin position="325"/>
        <end position="336"/>
    </location>
</feature>
<feature type="region of interest" description="Disordered" evidence="1">
    <location>
        <begin position="312"/>
        <end position="455"/>
    </location>
</feature>
<evidence type="ECO:0000313" key="2">
    <source>
        <dbReference type="EMBL" id="KAJ8441297.1"/>
    </source>
</evidence>
<feature type="compositionally biased region" description="Gly residues" evidence="1">
    <location>
        <begin position="381"/>
        <end position="400"/>
    </location>
</feature>
<feature type="compositionally biased region" description="Low complexity" evidence="1">
    <location>
        <begin position="94"/>
        <end position="103"/>
    </location>
</feature>
<evidence type="ECO:0000313" key="3">
    <source>
        <dbReference type="Proteomes" id="UP001153076"/>
    </source>
</evidence>
<sequence>MAATSTSDATSAACTTATGADGPVLNVITKRLRALRKKHNRIIQMEESLAQGKTLNKEQQEVLRSKSSVLVLIDELEKLRAPLSAAVQEELSLAASATPASPQEAEERPLERQEEQLQQLPPPASDDGDAIKDLLNLMYFGSLFDVKPQSEFTSLMLTRTHERGCCLTYDYVTDDATDLLRERDLDLISALQTLMLSRPVNSTLSHQNALEKCSEHAKRWLAKSDDPIDPDSSVTYAGLREKLNKIMASDYFTATPQMTGPGEVVAAAAVPMHESIVSVEVPVQVDGSVGQYHETDSKQSNYEEENATNFEEYGTDENQSGAVEESQKEDLERENSPEVVSTQAEQEQLQAEGDGHRHAVDFREQQYAPRRGQRGGRGGRRGGYPNGRGGRGSSRGGGPYQNGRSQYYDNYYPRTNYYNRRGGRGSGGGGGGNSYYNHSSAAQGNHAQANVGVAS</sequence>
<protein>
    <recommendedName>
        <fullName evidence="4">Glycine-rich protein</fullName>
    </recommendedName>
</protein>
<keyword evidence="3" id="KW-1185">Reference proteome</keyword>
<feature type="compositionally biased region" description="Gly residues" evidence="1">
    <location>
        <begin position="424"/>
        <end position="433"/>
    </location>
</feature>
<dbReference type="AlphaFoldDB" id="A0A9Q1QGH2"/>
<feature type="compositionally biased region" description="Basic and acidic residues" evidence="1">
    <location>
        <begin position="105"/>
        <end position="115"/>
    </location>
</feature>
<organism evidence="2 3">
    <name type="scientific">Carnegiea gigantea</name>
    <dbReference type="NCBI Taxonomy" id="171969"/>
    <lineage>
        <taxon>Eukaryota</taxon>
        <taxon>Viridiplantae</taxon>
        <taxon>Streptophyta</taxon>
        <taxon>Embryophyta</taxon>
        <taxon>Tracheophyta</taxon>
        <taxon>Spermatophyta</taxon>
        <taxon>Magnoliopsida</taxon>
        <taxon>eudicotyledons</taxon>
        <taxon>Gunneridae</taxon>
        <taxon>Pentapetalae</taxon>
        <taxon>Caryophyllales</taxon>
        <taxon>Cactineae</taxon>
        <taxon>Cactaceae</taxon>
        <taxon>Cactoideae</taxon>
        <taxon>Echinocereeae</taxon>
        <taxon>Carnegiea</taxon>
    </lineage>
</organism>
<dbReference type="EMBL" id="JAKOGI010000169">
    <property type="protein sequence ID" value="KAJ8441297.1"/>
    <property type="molecule type" value="Genomic_DNA"/>
</dbReference>
<dbReference type="OrthoDB" id="69150at2759"/>
<feature type="compositionally biased region" description="Basic residues" evidence="1">
    <location>
        <begin position="371"/>
        <end position="380"/>
    </location>
</feature>
<evidence type="ECO:0000256" key="1">
    <source>
        <dbReference type="SAM" id="MobiDB-lite"/>
    </source>
</evidence>
<feature type="compositionally biased region" description="Polar residues" evidence="1">
    <location>
        <begin position="338"/>
        <end position="349"/>
    </location>
</feature>
<accession>A0A9Q1QGH2</accession>
<dbReference type="Proteomes" id="UP001153076">
    <property type="component" value="Unassembled WGS sequence"/>
</dbReference>